<dbReference type="AlphaFoldDB" id="A0ABD2QIA8"/>
<accession>A0ABD2QIA8</accession>
<evidence type="ECO:0008006" key="4">
    <source>
        <dbReference type="Google" id="ProtNLM"/>
    </source>
</evidence>
<dbReference type="EMBL" id="JBJKFK010000166">
    <property type="protein sequence ID" value="KAL3319153.1"/>
    <property type="molecule type" value="Genomic_DNA"/>
</dbReference>
<comment type="caution">
    <text evidence="2">The sequence shown here is derived from an EMBL/GenBank/DDBJ whole genome shotgun (WGS) entry which is preliminary data.</text>
</comment>
<organism evidence="2 3">
    <name type="scientific">Cichlidogyrus casuarinus</name>
    <dbReference type="NCBI Taxonomy" id="1844966"/>
    <lineage>
        <taxon>Eukaryota</taxon>
        <taxon>Metazoa</taxon>
        <taxon>Spiralia</taxon>
        <taxon>Lophotrochozoa</taxon>
        <taxon>Platyhelminthes</taxon>
        <taxon>Monogenea</taxon>
        <taxon>Monopisthocotylea</taxon>
        <taxon>Dactylogyridea</taxon>
        <taxon>Ancyrocephalidae</taxon>
        <taxon>Cichlidogyrus</taxon>
    </lineage>
</organism>
<sequence length="264" mass="29186">MNTPTLDLLKLQKSDQQYLQVGLLSELLSTPGGPLIPFAAKTEGEKGDSQKEQLSVTVNTGPYCANDYPPIDLVCINPFHYERVRDLDGKSLKVQGNFECRKQSHKNFNFISAFAFSNWSDLQTKRNRQMEAGTRFSSGASDPLVFEQPQSNSTSSSASFGSGSRLNALQSQSMRHHSYSDQISAQFPQPMHVDDEQGNIFSSGPHDDSAFHSYDSVRNPEESTQASQSISYCKILDFLACLLSSTWPGLPSEQDRSSVGVKNN</sequence>
<feature type="region of interest" description="Disordered" evidence="1">
    <location>
        <begin position="132"/>
        <end position="164"/>
    </location>
</feature>
<evidence type="ECO:0000313" key="3">
    <source>
        <dbReference type="Proteomes" id="UP001626550"/>
    </source>
</evidence>
<feature type="compositionally biased region" description="Low complexity" evidence="1">
    <location>
        <begin position="151"/>
        <end position="164"/>
    </location>
</feature>
<evidence type="ECO:0000256" key="1">
    <source>
        <dbReference type="SAM" id="MobiDB-lite"/>
    </source>
</evidence>
<gene>
    <name evidence="2" type="ORF">Ciccas_002190</name>
</gene>
<proteinExistence type="predicted"/>
<reference evidence="2 3" key="1">
    <citation type="submission" date="2024-11" db="EMBL/GenBank/DDBJ databases">
        <title>Adaptive evolution of stress response genes in parasites aligns with host niche diversity.</title>
        <authorList>
            <person name="Hahn C."/>
            <person name="Resl P."/>
        </authorList>
    </citation>
    <scope>NUCLEOTIDE SEQUENCE [LARGE SCALE GENOMIC DNA]</scope>
    <source>
        <strain evidence="2">EGGRZ-B1_66</strain>
        <tissue evidence="2">Body</tissue>
    </source>
</reference>
<feature type="region of interest" description="Disordered" evidence="1">
    <location>
        <begin position="192"/>
        <end position="223"/>
    </location>
</feature>
<evidence type="ECO:0000313" key="2">
    <source>
        <dbReference type="EMBL" id="KAL3319153.1"/>
    </source>
</evidence>
<name>A0ABD2QIA8_9PLAT</name>
<dbReference type="Proteomes" id="UP001626550">
    <property type="component" value="Unassembled WGS sequence"/>
</dbReference>
<keyword evidence="3" id="KW-1185">Reference proteome</keyword>
<protein>
    <recommendedName>
        <fullName evidence="4">MH2 domain-containing protein</fullName>
    </recommendedName>
</protein>